<keyword evidence="2" id="KW-1185">Reference proteome</keyword>
<gene>
    <name evidence="1" type="ORF">SEMRO_1600_G285030.1</name>
</gene>
<comment type="caution">
    <text evidence="1">The sequence shown here is derived from an EMBL/GenBank/DDBJ whole genome shotgun (WGS) entry which is preliminary data.</text>
</comment>
<reference evidence="1" key="1">
    <citation type="submission" date="2020-06" db="EMBL/GenBank/DDBJ databases">
        <authorList>
            <consortium name="Plant Systems Biology data submission"/>
        </authorList>
    </citation>
    <scope>NUCLEOTIDE SEQUENCE</scope>
    <source>
        <strain evidence="1">D6</strain>
    </source>
</reference>
<proteinExistence type="predicted"/>
<evidence type="ECO:0000313" key="1">
    <source>
        <dbReference type="EMBL" id="CAB9524884.1"/>
    </source>
</evidence>
<name>A0A9N8ET03_9STRA</name>
<dbReference type="EMBL" id="CAICTM010001598">
    <property type="protein sequence ID" value="CAB9524884.1"/>
    <property type="molecule type" value="Genomic_DNA"/>
</dbReference>
<sequence length="274" mass="31128">MMAVVSPHDNLALSPLIDPISSTAERRRPVPFALPKKLGSDRLLLVSQALHETPTYKSISPELQKQRKSLRPLDWSSHSQAKRVHFRAVDQIHEYEKDYTVSDYPDLWFSDTEFAAIFDRDDDDYTVCYAAMDHTKQILQLWGMCSRAASQRWTCMNTSSNQISIEADEDDELPHGTVSAVDTLFQQAPHPHARGLEHRIITGIRNHRQKAVQSFLQHAAACKDADDNQDEKTIICPRYLKFSQTAGQFARALAEGDARVAHTIQQEEEEGNEE</sequence>
<dbReference type="AlphaFoldDB" id="A0A9N8ET03"/>
<dbReference type="Proteomes" id="UP001153069">
    <property type="component" value="Unassembled WGS sequence"/>
</dbReference>
<accession>A0A9N8ET03</accession>
<protein>
    <submittedName>
        <fullName evidence="1">Uncharacterized protein</fullName>
    </submittedName>
</protein>
<evidence type="ECO:0000313" key="2">
    <source>
        <dbReference type="Proteomes" id="UP001153069"/>
    </source>
</evidence>
<organism evidence="1 2">
    <name type="scientific">Seminavis robusta</name>
    <dbReference type="NCBI Taxonomy" id="568900"/>
    <lineage>
        <taxon>Eukaryota</taxon>
        <taxon>Sar</taxon>
        <taxon>Stramenopiles</taxon>
        <taxon>Ochrophyta</taxon>
        <taxon>Bacillariophyta</taxon>
        <taxon>Bacillariophyceae</taxon>
        <taxon>Bacillariophycidae</taxon>
        <taxon>Naviculales</taxon>
        <taxon>Naviculaceae</taxon>
        <taxon>Seminavis</taxon>
    </lineage>
</organism>